<feature type="region of interest" description="Disordered" evidence="2">
    <location>
        <begin position="298"/>
        <end position="348"/>
    </location>
</feature>
<keyword evidence="1" id="KW-0175">Coiled coil</keyword>
<dbReference type="EMBL" id="QGKX02002183">
    <property type="protein sequence ID" value="KAF3486824.1"/>
    <property type="molecule type" value="Genomic_DNA"/>
</dbReference>
<feature type="compositionally biased region" description="Low complexity" evidence="2">
    <location>
        <begin position="65"/>
        <end position="74"/>
    </location>
</feature>
<proteinExistence type="predicted"/>
<evidence type="ECO:0000313" key="4">
    <source>
        <dbReference type="Proteomes" id="UP000712600"/>
    </source>
</evidence>
<evidence type="ECO:0000313" key="3">
    <source>
        <dbReference type="EMBL" id="KAF3486824.1"/>
    </source>
</evidence>
<reference evidence="3" key="1">
    <citation type="submission" date="2019-12" db="EMBL/GenBank/DDBJ databases">
        <title>Genome sequencing and annotation of Brassica cretica.</title>
        <authorList>
            <person name="Studholme D.J."/>
            <person name="Sarris P."/>
        </authorList>
    </citation>
    <scope>NUCLEOTIDE SEQUENCE</scope>
    <source>
        <strain evidence="3">PFS-109/04</strain>
        <tissue evidence="3">Leaf</tissue>
    </source>
</reference>
<dbReference type="Proteomes" id="UP000712600">
    <property type="component" value="Unassembled WGS sequence"/>
</dbReference>
<organism evidence="3 4">
    <name type="scientific">Brassica cretica</name>
    <name type="common">Mustard</name>
    <dbReference type="NCBI Taxonomy" id="69181"/>
    <lineage>
        <taxon>Eukaryota</taxon>
        <taxon>Viridiplantae</taxon>
        <taxon>Streptophyta</taxon>
        <taxon>Embryophyta</taxon>
        <taxon>Tracheophyta</taxon>
        <taxon>Spermatophyta</taxon>
        <taxon>Magnoliopsida</taxon>
        <taxon>eudicotyledons</taxon>
        <taxon>Gunneridae</taxon>
        <taxon>Pentapetalae</taxon>
        <taxon>rosids</taxon>
        <taxon>malvids</taxon>
        <taxon>Brassicales</taxon>
        <taxon>Brassicaceae</taxon>
        <taxon>Brassiceae</taxon>
        <taxon>Brassica</taxon>
    </lineage>
</organism>
<feature type="coiled-coil region" evidence="1">
    <location>
        <begin position="143"/>
        <end position="170"/>
    </location>
</feature>
<evidence type="ECO:0000256" key="2">
    <source>
        <dbReference type="SAM" id="MobiDB-lite"/>
    </source>
</evidence>
<feature type="compositionally biased region" description="Polar residues" evidence="2">
    <location>
        <begin position="305"/>
        <end position="317"/>
    </location>
</feature>
<feature type="compositionally biased region" description="Polar residues" evidence="2">
    <location>
        <begin position="326"/>
        <end position="348"/>
    </location>
</feature>
<dbReference type="AlphaFoldDB" id="A0A8S9N2D5"/>
<accession>A0A8S9N2D5</accession>
<gene>
    <name evidence="3" type="ORF">F2Q69_00052635</name>
</gene>
<name>A0A8S9N2D5_BRACR</name>
<evidence type="ECO:0000256" key="1">
    <source>
        <dbReference type="SAM" id="Coils"/>
    </source>
</evidence>
<feature type="region of interest" description="Disordered" evidence="2">
    <location>
        <begin position="65"/>
        <end position="117"/>
    </location>
</feature>
<sequence length="707" mass="80816">MEPAHHTRQTDRALYWTVPHTLVFGTEIEQVQHLIVATAEAKIVKEADKMVEPNFQYNNYQQKSYSNNQQNGYQPRNNQQGSYQPQQNLPPGFSNKGNQSSQQQANLSTSTPQESSTDVLLKHILESQTRSEKQVGYELKNLHSKIDRSYNELNNKFRALENQFASMTTHQNRQQGSLPEKSEQKLKEYCNVVLSTTSSGIELSNHKKEVDEIERLVFGTETEQVEHLIVATAEAKIMEEAHKMVEAKILKGDEPMAEKPVAKRANQKLKEVKLEDTTEVEHSPYDKLPFPQRVLTKAQKKNGYQPRNKQQGSYQPQQNPPPGFSNKGNQSSQQQANLSTSTPQESNTDVLLKQILESRTRSEKQVGYELKNLHSTIDGSYNELNNKFRALENQFAYMTIHQNRQQGSLPRKSEQKPKEYCNVVLSTTSSGIELSNHKKEVDEIERLMFGTEIEQVEHLIVARAEAKIVEEADKMVEAKILKGDEPMAEKPVAKRANQKLKEVKLEDTTEHDHFPRRASNDGRQRTWNYLMKMTSKLQGSTMDLRTNPFEEGGNDVPQSTNQYMEPNQHGVHDVLNISTEVHVFHRTRQTDRALYWTVPHTSVLELSLEPRPRDGFDRPTSLLSQPIQHSKTDCQARFNLGREVSEDVHRFSLMALLVRPACPEGCSHVLASVPDPLMDFSLLYFTKALKLICPRLVSRQYTSWTSG</sequence>
<feature type="compositionally biased region" description="Polar residues" evidence="2">
    <location>
        <begin position="75"/>
        <end position="117"/>
    </location>
</feature>
<comment type="caution">
    <text evidence="3">The sequence shown here is derived from an EMBL/GenBank/DDBJ whole genome shotgun (WGS) entry which is preliminary data.</text>
</comment>
<protein>
    <submittedName>
        <fullName evidence="3">Uncharacterized protein</fullName>
    </submittedName>
</protein>